<accession>A0A9P4JMC8</accession>
<feature type="compositionally biased region" description="Basic and acidic residues" evidence="1">
    <location>
        <begin position="135"/>
        <end position="154"/>
    </location>
</feature>
<evidence type="ECO:0000313" key="2">
    <source>
        <dbReference type="EMBL" id="KAF2201730.1"/>
    </source>
</evidence>
<feature type="compositionally biased region" description="Polar residues" evidence="1">
    <location>
        <begin position="526"/>
        <end position="539"/>
    </location>
</feature>
<feature type="compositionally biased region" description="Polar residues" evidence="1">
    <location>
        <begin position="876"/>
        <end position="888"/>
    </location>
</feature>
<feature type="compositionally biased region" description="Basic and acidic residues" evidence="1">
    <location>
        <begin position="270"/>
        <end position="297"/>
    </location>
</feature>
<dbReference type="EMBL" id="ML993963">
    <property type="protein sequence ID" value="KAF2201730.1"/>
    <property type="molecule type" value="Genomic_DNA"/>
</dbReference>
<evidence type="ECO:0000256" key="1">
    <source>
        <dbReference type="SAM" id="MobiDB-lite"/>
    </source>
</evidence>
<feature type="compositionally biased region" description="Polar residues" evidence="1">
    <location>
        <begin position="485"/>
        <end position="494"/>
    </location>
</feature>
<reference evidence="2" key="1">
    <citation type="journal article" date="2020" name="Stud. Mycol.">
        <title>101 Dothideomycetes genomes: a test case for predicting lifestyles and emergence of pathogens.</title>
        <authorList>
            <person name="Haridas S."/>
            <person name="Albert R."/>
            <person name="Binder M."/>
            <person name="Bloem J."/>
            <person name="Labutti K."/>
            <person name="Salamov A."/>
            <person name="Andreopoulos B."/>
            <person name="Baker S."/>
            <person name="Barry K."/>
            <person name="Bills G."/>
            <person name="Bluhm B."/>
            <person name="Cannon C."/>
            <person name="Castanera R."/>
            <person name="Culley D."/>
            <person name="Daum C."/>
            <person name="Ezra D."/>
            <person name="Gonzalez J."/>
            <person name="Henrissat B."/>
            <person name="Kuo A."/>
            <person name="Liang C."/>
            <person name="Lipzen A."/>
            <person name="Lutzoni F."/>
            <person name="Magnuson J."/>
            <person name="Mondo S."/>
            <person name="Nolan M."/>
            <person name="Ohm R."/>
            <person name="Pangilinan J."/>
            <person name="Park H.-J."/>
            <person name="Ramirez L."/>
            <person name="Alfaro M."/>
            <person name="Sun H."/>
            <person name="Tritt A."/>
            <person name="Yoshinaga Y."/>
            <person name="Zwiers L.-H."/>
            <person name="Turgeon B."/>
            <person name="Goodwin S."/>
            <person name="Spatafora J."/>
            <person name="Crous P."/>
            <person name="Grigoriev I."/>
        </authorList>
    </citation>
    <scope>NUCLEOTIDE SEQUENCE</scope>
    <source>
        <strain evidence="2">ATCC 74209</strain>
    </source>
</reference>
<evidence type="ECO:0000313" key="3">
    <source>
        <dbReference type="Proteomes" id="UP000799536"/>
    </source>
</evidence>
<feature type="region of interest" description="Disordered" evidence="1">
    <location>
        <begin position="1"/>
        <end position="836"/>
    </location>
</feature>
<sequence>MPVWPFGRRGSRPAKLKEGRPTEHAEGKRPAHDSPNDDALRRATSRRSKRRKKRASNSTASNSTRNLHRSSSDLPPVNAPFARRNSRPPNSAEDITALPYSRRLEVSPHLRPVTGDHSSPHNFQRSISHSSLPTARERGKLQRPQSLRDKRAAAHESALTRRKSSRRRKSDHAREEEIRAMTMPLPQKRPAGGFFRRESKKIKNRHSERPTSSISLPQEESIYSSMSSGSESRAFRVSALDMFSPRPKIRSSVGSQQYYPGVGDSPPRPTRADSKKERQKLIDKEGENWKRSKRIDDLADSLDAGALREILDRDKRRRERKLKADEERIRRKLERRAEKQRESEQQAGTPAMVRDESRGAVGLGLEHDPSTPMEDVRPSTPPQPQQIRTGPIAPSENGSPALPTPMESPVEEPVVADARAIRYSRASLSGPATSPTPGHAREPSNVSQMPGLLSEMTARERPAEVYESIEDPRTSGPLHPIESIDTMSTAPQKSTGRRRSSEGRRMRMWASIFRRGSRRSKDPIRNTPSEASFSNTSRESMARQPPPAHLVQVSAAPVPIRRPSAVPKRTMSKFREDLPEYPLSPPDSRMQSPEVASSSPIAARRRSRPLSHIQVDGTNPTVGGSRTDSPVSPGVPAVGLMSQSLASVDSEGSWLSGKPLKRRSNRSHMQSSIASSSHTARQGEDFNASYEELGIPDDEYFRRLTPQPDELRRSAYSGEGFTRKPSSTAMAAMTTTSKFDDHQATPISDGAPPEEKEEEEEEEGEEEGVVDDDDEKLVQDSVGRHPTVVHRHPRVKSTEGLLSYFTAGAGPATEQTVDTEMAEDGPESPASDTEPTFVQRARSVDLGKHHVRHLSAGSAKLLDIPAKRPSVDQKRLSNASPNQTSKAE</sequence>
<feature type="compositionally biased region" description="Basic and acidic residues" evidence="1">
    <location>
        <begin position="365"/>
        <end position="377"/>
    </location>
</feature>
<feature type="compositionally biased region" description="Acidic residues" evidence="1">
    <location>
        <begin position="755"/>
        <end position="775"/>
    </location>
</feature>
<feature type="compositionally biased region" description="Basic and acidic residues" evidence="1">
    <location>
        <begin position="15"/>
        <end position="41"/>
    </location>
</feature>
<proteinExistence type="predicted"/>
<feature type="compositionally biased region" description="Basic and acidic residues" evidence="1">
    <location>
        <begin position="322"/>
        <end position="344"/>
    </location>
</feature>
<feature type="region of interest" description="Disordered" evidence="1">
    <location>
        <begin position="855"/>
        <end position="888"/>
    </location>
</feature>
<keyword evidence="3" id="KW-1185">Reference proteome</keyword>
<protein>
    <submittedName>
        <fullName evidence="2">Uncharacterized protein</fullName>
    </submittedName>
</protein>
<gene>
    <name evidence="2" type="ORF">GQ43DRAFT_415114</name>
</gene>
<dbReference type="OrthoDB" id="4152802at2759"/>
<feature type="compositionally biased region" description="Polar residues" evidence="1">
    <location>
        <begin position="116"/>
        <end position="133"/>
    </location>
</feature>
<feature type="compositionally biased region" description="Low complexity" evidence="1">
    <location>
        <begin position="726"/>
        <end position="737"/>
    </location>
</feature>
<feature type="compositionally biased region" description="Basic residues" evidence="1">
    <location>
        <begin position="43"/>
        <end position="55"/>
    </location>
</feature>
<dbReference type="Proteomes" id="UP000799536">
    <property type="component" value="Unassembled WGS sequence"/>
</dbReference>
<organism evidence="2 3">
    <name type="scientific">Delitschia confertaspora ATCC 74209</name>
    <dbReference type="NCBI Taxonomy" id="1513339"/>
    <lineage>
        <taxon>Eukaryota</taxon>
        <taxon>Fungi</taxon>
        <taxon>Dikarya</taxon>
        <taxon>Ascomycota</taxon>
        <taxon>Pezizomycotina</taxon>
        <taxon>Dothideomycetes</taxon>
        <taxon>Pleosporomycetidae</taxon>
        <taxon>Pleosporales</taxon>
        <taxon>Delitschiaceae</taxon>
        <taxon>Delitschia</taxon>
    </lineage>
</organism>
<feature type="compositionally biased region" description="Low complexity" evidence="1">
    <location>
        <begin position="56"/>
        <end position="65"/>
    </location>
</feature>
<feature type="compositionally biased region" description="Polar residues" evidence="1">
    <location>
        <begin position="426"/>
        <end position="436"/>
    </location>
</feature>
<feature type="compositionally biased region" description="Low complexity" evidence="1">
    <location>
        <begin position="667"/>
        <end position="677"/>
    </location>
</feature>
<dbReference type="AlphaFoldDB" id="A0A9P4JMC8"/>
<comment type="caution">
    <text evidence="2">The sequence shown here is derived from an EMBL/GenBank/DDBJ whole genome shotgun (WGS) entry which is preliminary data.</text>
</comment>
<name>A0A9P4JMC8_9PLEO</name>
<feature type="compositionally biased region" description="Polar residues" evidence="1">
    <location>
        <begin position="616"/>
        <end position="630"/>
    </location>
</feature>
<feature type="compositionally biased region" description="Basic and acidic residues" evidence="1">
    <location>
        <begin position="865"/>
        <end position="875"/>
    </location>
</feature>
<feature type="compositionally biased region" description="Basic residues" evidence="1">
    <location>
        <begin position="160"/>
        <end position="171"/>
    </location>
</feature>
<feature type="compositionally biased region" description="Low complexity" evidence="1">
    <location>
        <begin position="219"/>
        <end position="232"/>
    </location>
</feature>